<dbReference type="InterPro" id="IPR039344">
    <property type="entry name" value="MBLAC1"/>
</dbReference>
<dbReference type="SUPFAM" id="SSF56281">
    <property type="entry name" value="Metallo-hydrolase/oxidoreductase"/>
    <property type="match status" value="1"/>
</dbReference>
<accession>T2MJH5</accession>
<dbReference type="CDD" id="cd07711">
    <property type="entry name" value="MBLAC1-like_MBL-fold"/>
    <property type="match status" value="1"/>
</dbReference>
<sequence>MSNKYEVIILFDGYGYIDKNEKYHASGTSTLIKGNTNILVDTGGAWQKDHLLKRLNEESLSPNEISYVVGTHGHSDHIGNLNLFLNAIQIVGFDINLMDEYLLHDFNSGKPYIINDLVKVIPTPGHTSADVSVIVSGVENYDGGVVAICGDLFENENDENIWKNVSFDAVVQEKHRQSILKQCDYIVPGHGKIFKNLKKCVQN</sequence>
<gene>
    <name evidence="8" type="primary">MBLAC1</name>
</gene>
<feature type="domain" description="Metallo-beta-lactamase" evidence="7">
    <location>
        <begin position="26"/>
        <end position="190"/>
    </location>
</feature>
<dbReference type="OMA" id="RCRDGTN"/>
<comment type="subcellular location">
    <subcellularLocation>
        <location evidence="1">Cytoplasm</location>
        <location evidence="1">Cytosol</location>
    </subcellularLocation>
</comment>
<evidence type="ECO:0000256" key="5">
    <source>
        <dbReference type="ARBA" id="ARBA00044690"/>
    </source>
</evidence>
<evidence type="ECO:0000256" key="2">
    <source>
        <dbReference type="ARBA" id="ARBA00011738"/>
    </source>
</evidence>
<dbReference type="InterPro" id="IPR036866">
    <property type="entry name" value="RibonucZ/Hydroxyglut_hydro"/>
</dbReference>
<evidence type="ECO:0000313" key="8">
    <source>
        <dbReference type="EMBL" id="CDG72269.1"/>
    </source>
</evidence>
<organism evidence="8">
    <name type="scientific">Hydra vulgaris</name>
    <name type="common">Hydra</name>
    <name type="synonym">Hydra attenuata</name>
    <dbReference type="NCBI Taxonomy" id="6087"/>
    <lineage>
        <taxon>Eukaryota</taxon>
        <taxon>Metazoa</taxon>
        <taxon>Cnidaria</taxon>
        <taxon>Hydrozoa</taxon>
        <taxon>Hydroidolina</taxon>
        <taxon>Anthoathecata</taxon>
        <taxon>Aplanulata</taxon>
        <taxon>Hydridae</taxon>
        <taxon>Hydra</taxon>
    </lineage>
</organism>
<evidence type="ECO:0000256" key="6">
    <source>
        <dbReference type="ARBA" id="ARBA00045869"/>
    </source>
</evidence>
<dbReference type="PANTHER" id="PTHR23200:SF48">
    <property type="entry name" value="METALLO-BETA-LACTAMASE DOMAIN-CONTAINING PROTEIN 1"/>
    <property type="match status" value="1"/>
</dbReference>
<dbReference type="PANTHER" id="PTHR23200">
    <property type="entry name" value="METALLO-BETA-LACTAMASE DOMAIN-CONTAINING PROTEIN 1"/>
    <property type="match status" value="1"/>
</dbReference>
<dbReference type="Pfam" id="PF00753">
    <property type="entry name" value="Lactamase_B"/>
    <property type="match status" value="1"/>
</dbReference>
<dbReference type="EMBL" id="HAAD01006037">
    <property type="protein sequence ID" value="CDG72269.1"/>
    <property type="molecule type" value="mRNA"/>
</dbReference>
<dbReference type="Gene3D" id="3.60.15.10">
    <property type="entry name" value="Ribonuclease Z/Hydroxyacylglutathione hydrolase-like"/>
    <property type="match status" value="1"/>
</dbReference>
<evidence type="ECO:0000256" key="4">
    <source>
        <dbReference type="ARBA" id="ARBA00032988"/>
    </source>
</evidence>
<dbReference type="AlphaFoldDB" id="T2MJH5"/>
<dbReference type="InterPro" id="IPR001279">
    <property type="entry name" value="Metallo-B-lactamas"/>
</dbReference>
<evidence type="ECO:0000256" key="3">
    <source>
        <dbReference type="ARBA" id="ARBA00014856"/>
    </source>
</evidence>
<protein>
    <recommendedName>
        <fullName evidence="3">Metallo-beta-lactamase domain-containing protein 1</fullName>
    </recommendedName>
    <alternativeName>
        <fullName evidence="4">Endoribonuclease MBLAC1</fullName>
    </alternativeName>
</protein>
<evidence type="ECO:0000256" key="1">
    <source>
        <dbReference type="ARBA" id="ARBA00004514"/>
    </source>
</evidence>
<proteinExistence type="evidence at transcript level"/>
<comment type="catalytic activity">
    <reaction evidence="5">
        <text>a ribonucleotidyl-ribonucleotide-RNA + H2O = a 3'-end ribonucleotide-RNA + a 5'-end 5'-phospho-ribonucleoside-RNA + H(+)</text>
        <dbReference type="Rhea" id="RHEA:68096"/>
        <dbReference type="Rhea" id="RHEA-COMP:15179"/>
        <dbReference type="Rhea" id="RHEA-COMP:17355"/>
        <dbReference type="Rhea" id="RHEA-COMP:17428"/>
        <dbReference type="ChEBI" id="CHEBI:15377"/>
        <dbReference type="ChEBI" id="CHEBI:15378"/>
        <dbReference type="ChEBI" id="CHEBI:74896"/>
        <dbReference type="ChEBI" id="CHEBI:138282"/>
        <dbReference type="ChEBI" id="CHEBI:173118"/>
    </reaction>
    <physiologicalReaction direction="left-to-right" evidence="5">
        <dbReference type="Rhea" id="RHEA:68097"/>
    </physiologicalReaction>
</comment>
<dbReference type="OrthoDB" id="10250730at2759"/>
<dbReference type="SMART" id="SM00849">
    <property type="entry name" value="Lactamase_B"/>
    <property type="match status" value="1"/>
</dbReference>
<evidence type="ECO:0000259" key="7">
    <source>
        <dbReference type="SMART" id="SM00849"/>
    </source>
</evidence>
<name>T2MJH5_HYDVU</name>
<dbReference type="GO" id="GO:0005829">
    <property type="term" value="C:cytosol"/>
    <property type="evidence" value="ECO:0007669"/>
    <property type="project" value="UniProtKB-SubCell"/>
</dbReference>
<dbReference type="KEGG" id="hmg:105848185"/>
<comment type="function">
    <text evidence="6">Endoribonuclease that catalyzes the hydrolysis of histone-coding pre-mRNA 3'-end. Involved in histone pre-mRNA processing during the S-phase of the cell cycle, which is required for entering/progressing through S-phase. Cleaves histone pre-mRNA at a major and a minor cleavage site after the 5'-ACCCA-3' and the 5'-ACCCACA-3' sequence, respectively, and located downstream of the stem-loop. May require the presence of the HDE element located at the histone pre-RNA 3'-end to avoid non-specific cleavage.</text>
</comment>
<reference evidence="8" key="1">
    <citation type="journal article" date="2013" name="Genome Biol. Evol.">
        <title>Punctuated emergences of genetic and phenotypic innovations in eumetazoan, bilaterian, euteleostome, and hominidae ancestors.</title>
        <authorList>
            <person name="Wenger Y."/>
            <person name="Galliot B."/>
        </authorList>
    </citation>
    <scope>NUCLEOTIDE SEQUENCE</scope>
    <source>
        <tissue evidence="8">Whole animals</tissue>
    </source>
</reference>
<comment type="subunit">
    <text evidence="2">Homodimer.</text>
</comment>